<dbReference type="EMBL" id="PCVY01000028">
    <property type="protein sequence ID" value="PIQ86817.1"/>
    <property type="molecule type" value="Genomic_DNA"/>
</dbReference>
<evidence type="ECO:0000256" key="3">
    <source>
        <dbReference type="PIRSR" id="PIRSR000390-1"/>
    </source>
</evidence>
<comment type="caution">
    <text evidence="6">The sequence shown here is derived from an EMBL/GenBank/DDBJ whole genome shotgun (WGS) entry which is preliminary data.</text>
</comment>
<evidence type="ECO:0000256" key="1">
    <source>
        <dbReference type="ARBA" id="ARBA00022898"/>
    </source>
</evidence>
<evidence type="ECO:0000256" key="4">
    <source>
        <dbReference type="PIRSR" id="PIRSR000390-2"/>
    </source>
</evidence>
<organism evidence="6 7">
    <name type="scientific">Candidatus Abzuiibacterium crystallinum</name>
    <dbReference type="NCBI Taxonomy" id="1974748"/>
    <lineage>
        <taxon>Bacteria</taxon>
        <taxon>Pseudomonadati</taxon>
        <taxon>Candidatus Omnitrophota</taxon>
        <taxon>Candidatus Abzuiibacterium</taxon>
    </lineage>
</organism>
<sequence>MLLSLEILLNKLAIREKRKNKSIHLKIPFFDLKPAHDELKKELGAAYQTIFESNAYILGIETEAFEREFADYCGSQHAVSVASGTDALYLALRACEIGPGDEVITVSHTFIATALAITQTGAKPVFVDIDPKTYHMDPAKIEAALTPQTKAILPVDLYGQPADLNPILDIAKQKKLRIIEDAAQAHGAKYFQKRVGSITDATCFSFYPSKNLGALGDGGAVTTNDREIAERLKLLRNYGQKEKNIHQIKGTNSRLDSLQAAFLRVKLKKLNEWNQMRQKCAVWYREILTGVKDVELPWVAPEREHVYHLFVILHPKRDQLKKKLEEKGIGVGLHYPKAIHQQPAFREMSGQAADLKVTEKVASQCLSLPMYPHLSRDMVELIGQAIKSA</sequence>
<reference evidence="6 7" key="1">
    <citation type="submission" date="2017-09" db="EMBL/GenBank/DDBJ databases">
        <title>Depth-based differentiation of microbial function through sediment-hosted aquifers and enrichment of novel symbionts in the deep terrestrial subsurface.</title>
        <authorList>
            <person name="Probst A.J."/>
            <person name="Ladd B."/>
            <person name="Jarett J.K."/>
            <person name="Geller-Mcgrath D.E."/>
            <person name="Sieber C.M."/>
            <person name="Emerson J.B."/>
            <person name="Anantharaman K."/>
            <person name="Thomas B.C."/>
            <person name="Malmstrom R."/>
            <person name="Stieglmeier M."/>
            <person name="Klingl A."/>
            <person name="Woyke T."/>
            <person name="Ryan C.M."/>
            <person name="Banfield J.F."/>
        </authorList>
    </citation>
    <scope>NUCLEOTIDE SEQUENCE [LARGE SCALE GENOMIC DNA]</scope>
    <source>
        <strain evidence="6">CG11_big_fil_rev_8_21_14_0_20_45_26</strain>
    </source>
</reference>
<dbReference type="GO" id="GO:0000271">
    <property type="term" value="P:polysaccharide biosynthetic process"/>
    <property type="evidence" value="ECO:0007669"/>
    <property type="project" value="TreeGrafter"/>
</dbReference>
<dbReference type="PIRSF" id="PIRSF000390">
    <property type="entry name" value="PLP_StrS"/>
    <property type="match status" value="1"/>
</dbReference>
<dbReference type="InterPro" id="IPR015422">
    <property type="entry name" value="PyrdxlP-dep_Trfase_small"/>
</dbReference>
<dbReference type="SUPFAM" id="SSF53383">
    <property type="entry name" value="PLP-dependent transferases"/>
    <property type="match status" value="1"/>
</dbReference>
<accession>A0A2H0LR27</accession>
<dbReference type="PANTHER" id="PTHR30244">
    <property type="entry name" value="TRANSAMINASE"/>
    <property type="match status" value="1"/>
</dbReference>
<dbReference type="AlphaFoldDB" id="A0A2H0LR27"/>
<comment type="similarity">
    <text evidence="2 5">Belongs to the DegT/DnrJ/EryC1 family.</text>
</comment>
<dbReference type="InterPro" id="IPR015424">
    <property type="entry name" value="PyrdxlP-dep_Trfase"/>
</dbReference>
<protein>
    <submittedName>
        <fullName evidence="6">Erythromycin biosynthesis sensory transduction protein eryC1</fullName>
    </submittedName>
</protein>
<dbReference type="CDD" id="cd00616">
    <property type="entry name" value="AHBA_syn"/>
    <property type="match status" value="1"/>
</dbReference>
<dbReference type="Gene3D" id="3.90.1150.10">
    <property type="entry name" value="Aspartate Aminotransferase, domain 1"/>
    <property type="match status" value="1"/>
</dbReference>
<dbReference type="InterPro" id="IPR015421">
    <property type="entry name" value="PyrdxlP-dep_Trfase_major"/>
</dbReference>
<dbReference type="InterPro" id="IPR000653">
    <property type="entry name" value="DegT/StrS_aminotransferase"/>
</dbReference>
<feature type="modified residue" description="N6-(pyridoxal phosphate)lysine" evidence="4">
    <location>
        <position position="210"/>
    </location>
</feature>
<dbReference type="Pfam" id="PF01041">
    <property type="entry name" value="DegT_DnrJ_EryC1"/>
    <property type="match status" value="1"/>
</dbReference>
<proteinExistence type="inferred from homology"/>
<keyword evidence="1 4" id="KW-0663">Pyridoxal phosphate</keyword>
<name>A0A2H0LR27_9BACT</name>
<dbReference type="GO" id="GO:0008483">
    <property type="term" value="F:transaminase activity"/>
    <property type="evidence" value="ECO:0007669"/>
    <property type="project" value="TreeGrafter"/>
</dbReference>
<evidence type="ECO:0000313" key="7">
    <source>
        <dbReference type="Proteomes" id="UP000230859"/>
    </source>
</evidence>
<dbReference type="PANTHER" id="PTHR30244:SF36">
    <property type="entry name" value="3-OXO-GLUCOSE-6-PHOSPHATE:GLUTAMATE AMINOTRANSFERASE"/>
    <property type="match status" value="1"/>
</dbReference>
<feature type="active site" description="Proton acceptor" evidence="3">
    <location>
        <position position="210"/>
    </location>
</feature>
<evidence type="ECO:0000313" key="6">
    <source>
        <dbReference type="EMBL" id="PIQ86817.1"/>
    </source>
</evidence>
<evidence type="ECO:0000256" key="5">
    <source>
        <dbReference type="RuleBase" id="RU004508"/>
    </source>
</evidence>
<dbReference type="FunFam" id="3.40.640.10:FF:000089">
    <property type="entry name" value="Aminotransferase, DegT/DnrJ/EryC1/StrS family"/>
    <property type="match status" value="1"/>
</dbReference>
<gene>
    <name evidence="6" type="ORF">COV74_03010</name>
</gene>
<evidence type="ECO:0000256" key="2">
    <source>
        <dbReference type="ARBA" id="ARBA00037999"/>
    </source>
</evidence>
<dbReference type="Proteomes" id="UP000230859">
    <property type="component" value="Unassembled WGS sequence"/>
</dbReference>
<dbReference type="GO" id="GO:0030170">
    <property type="term" value="F:pyridoxal phosphate binding"/>
    <property type="evidence" value="ECO:0007669"/>
    <property type="project" value="UniProtKB-ARBA"/>
</dbReference>
<dbReference type="Gene3D" id="3.40.640.10">
    <property type="entry name" value="Type I PLP-dependent aspartate aminotransferase-like (Major domain)"/>
    <property type="match status" value="1"/>
</dbReference>